<dbReference type="EMBL" id="JAAAID010003839">
    <property type="protein sequence ID" value="KAF9995565.1"/>
    <property type="molecule type" value="Genomic_DNA"/>
</dbReference>
<feature type="non-terminal residue" evidence="2">
    <location>
        <position position="1"/>
    </location>
</feature>
<feature type="compositionally biased region" description="Polar residues" evidence="1">
    <location>
        <begin position="67"/>
        <end position="87"/>
    </location>
</feature>
<evidence type="ECO:0000256" key="1">
    <source>
        <dbReference type="SAM" id="MobiDB-lite"/>
    </source>
</evidence>
<protein>
    <submittedName>
        <fullName evidence="2">Uncharacterized protein</fullName>
    </submittedName>
</protein>
<organism evidence="2 3">
    <name type="scientific">Entomortierella chlamydospora</name>
    <dbReference type="NCBI Taxonomy" id="101097"/>
    <lineage>
        <taxon>Eukaryota</taxon>
        <taxon>Fungi</taxon>
        <taxon>Fungi incertae sedis</taxon>
        <taxon>Mucoromycota</taxon>
        <taxon>Mortierellomycotina</taxon>
        <taxon>Mortierellomycetes</taxon>
        <taxon>Mortierellales</taxon>
        <taxon>Mortierellaceae</taxon>
        <taxon>Entomortierella</taxon>
    </lineage>
</organism>
<feature type="non-terminal residue" evidence="2">
    <location>
        <position position="87"/>
    </location>
</feature>
<dbReference type="OrthoDB" id="2425653at2759"/>
<evidence type="ECO:0000313" key="2">
    <source>
        <dbReference type="EMBL" id="KAF9995565.1"/>
    </source>
</evidence>
<gene>
    <name evidence="2" type="ORF">BGZ80_007472</name>
</gene>
<evidence type="ECO:0000313" key="3">
    <source>
        <dbReference type="Proteomes" id="UP000703661"/>
    </source>
</evidence>
<keyword evidence="3" id="KW-1185">Reference proteome</keyword>
<comment type="caution">
    <text evidence="2">The sequence shown here is derived from an EMBL/GenBank/DDBJ whole genome shotgun (WGS) entry which is preliminary data.</text>
</comment>
<proteinExistence type="predicted"/>
<feature type="region of interest" description="Disordered" evidence="1">
    <location>
        <begin position="61"/>
        <end position="87"/>
    </location>
</feature>
<dbReference type="AlphaFoldDB" id="A0A9P6SS60"/>
<sequence length="87" mass="9752">YKPVPADIRQHARALIKFYNGAFRDEVTTIAKDKARSEVNRDLFSGKEQLISQGRYKDVLEKDMNNGKGSSSTSTEPCFPTNNALKS</sequence>
<dbReference type="Proteomes" id="UP000703661">
    <property type="component" value="Unassembled WGS sequence"/>
</dbReference>
<reference evidence="2" key="1">
    <citation type="journal article" date="2020" name="Fungal Divers.">
        <title>Resolving the Mortierellaceae phylogeny through synthesis of multi-gene phylogenetics and phylogenomics.</title>
        <authorList>
            <person name="Vandepol N."/>
            <person name="Liber J."/>
            <person name="Desiro A."/>
            <person name="Na H."/>
            <person name="Kennedy M."/>
            <person name="Barry K."/>
            <person name="Grigoriev I.V."/>
            <person name="Miller A.N."/>
            <person name="O'Donnell K."/>
            <person name="Stajich J.E."/>
            <person name="Bonito G."/>
        </authorList>
    </citation>
    <scope>NUCLEOTIDE SEQUENCE</scope>
    <source>
        <strain evidence="2">NRRL 2769</strain>
    </source>
</reference>
<name>A0A9P6SS60_9FUNG</name>
<accession>A0A9P6SS60</accession>